<dbReference type="EMBL" id="CM042051">
    <property type="protein sequence ID" value="KAI3729179.1"/>
    <property type="molecule type" value="Genomic_DNA"/>
</dbReference>
<organism evidence="1 2">
    <name type="scientific">Arctium lappa</name>
    <name type="common">Greater burdock</name>
    <name type="synonym">Lappa major</name>
    <dbReference type="NCBI Taxonomy" id="4217"/>
    <lineage>
        <taxon>Eukaryota</taxon>
        <taxon>Viridiplantae</taxon>
        <taxon>Streptophyta</taxon>
        <taxon>Embryophyta</taxon>
        <taxon>Tracheophyta</taxon>
        <taxon>Spermatophyta</taxon>
        <taxon>Magnoliopsida</taxon>
        <taxon>eudicotyledons</taxon>
        <taxon>Gunneridae</taxon>
        <taxon>Pentapetalae</taxon>
        <taxon>asterids</taxon>
        <taxon>campanulids</taxon>
        <taxon>Asterales</taxon>
        <taxon>Asteraceae</taxon>
        <taxon>Carduoideae</taxon>
        <taxon>Cardueae</taxon>
        <taxon>Arctiinae</taxon>
        <taxon>Arctium</taxon>
    </lineage>
</organism>
<dbReference type="Proteomes" id="UP001055879">
    <property type="component" value="Linkage Group LG05"/>
</dbReference>
<gene>
    <name evidence="1" type="ORF">L6452_17831</name>
</gene>
<comment type="caution">
    <text evidence="1">The sequence shown here is derived from an EMBL/GenBank/DDBJ whole genome shotgun (WGS) entry which is preliminary data.</text>
</comment>
<evidence type="ECO:0000313" key="1">
    <source>
        <dbReference type="EMBL" id="KAI3729179.1"/>
    </source>
</evidence>
<reference evidence="2" key="1">
    <citation type="journal article" date="2022" name="Mol. Ecol. Resour.">
        <title>The genomes of chicory, endive, great burdock and yacon provide insights into Asteraceae palaeo-polyploidization history and plant inulin production.</title>
        <authorList>
            <person name="Fan W."/>
            <person name="Wang S."/>
            <person name="Wang H."/>
            <person name="Wang A."/>
            <person name="Jiang F."/>
            <person name="Liu H."/>
            <person name="Zhao H."/>
            <person name="Xu D."/>
            <person name="Zhang Y."/>
        </authorList>
    </citation>
    <scope>NUCLEOTIDE SEQUENCE [LARGE SCALE GENOMIC DNA]</scope>
    <source>
        <strain evidence="2">cv. Niubang</strain>
    </source>
</reference>
<protein>
    <submittedName>
        <fullName evidence="1">Uncharacterized protein</fullName>
    </submittedName>
</protein>
<reference evidence="1 2" key="2">
    <citation type="journal article" date="2022" name="Mol. Ecol. Resour.">
        <title>The genomes of chicory, endive, great burdock and yacon provide insights into Asteraceae paleo-polyploidization history and plant inulin production.</title>
        <authorList>
            <person name="Fan W."/>
            <person name="Wang S."/>
            <person name="Wang H."/>
            <person name="Wang A."/>
            <person name="Jiang F."/>
            <person name="Liu H."/>
            <person name="Zhao H."/>
            <person name="Xu D."/>
            <person name="Zhang Y."/>
        </authorList>
    </citation>
    <scope>NUCLEOTIDE SEQUENCE [LARGE SCALE GENOMIC DNA]</scope>
    <source>
        <strain evidence="2">cv. Niubang</strain>
    </source>
</reference>
<evidence type="ECO:0000313" key="2">
    <source>
        <dbReference type="Proteomes" id="UP001055879"/>
    </source>
</evidence>
<name>A0ACB9C4H0_ARCLA</name>
<proteinExistence type="predicted"/>
<accession>A0ACB9C4H0</accession>
<keyword evidence="2" id="KW-1185">Reference proteome</keyword>
<sequence>MLPVGYPFYFPFLSSKWRINFQKFNRLLEQSELFLRTWAIFVKFVIMRCYTSRVHLSQPELELAWFEAWLMEL</sequence>